<feature type="chain" id="PRO_5020540319" evidence="3">
    <location>
        <begin position="34"/>
        <end position="666"/>
    </location>
</feature>
<dbReference type="OrthoDB" id="92254at2"/>
<reference evidence="6 7" key="1">
    <citation type="submission" date="2019-03" db="EMBL/GenBank/DDBJ databases">
        <title>Genomic Encyclopedia of Type Strains, Phase IV (KMG-IV): sequencing the most valuable type-strain genomes for metagenomic binning, comparative biology and taxonomic classification.</title>
        <authorList>
            <person name="Goeker M."/>
        </authorList>
    </citation>
    <scope>NUCLEOTIDE SEQUENCE [LARGE SCALE GENOMIC DNA]</scope>
    <source>
        <strain evidence="6 7">DSM 25488</strain>
    </source>
</reference>
<dbReference type="AlphaFoldDB" id="A0A4V3DIW9"/>
<feature type="domain" description="Lytic transglycosylase superhelical linker" evidence="5">
    <location>
        <begin position="412"/>
        <end position="471"/>
    </location>
</feature>
<dbReference type="InterPro" id="IPR012289">
    <property type="entry name" value="Lytic_TGlycosylase_superhlx_L"/>
</dbReference>
<evidence type="ECO:0000256" key="3">
    <source>
        <dbReference type="SAM" id="SignalP"/>
    </source>
</evidence>
<proteinExistence type="inferred from homology"/>
<accession>A0A4V3DIW9</accession>
<dbReference type="InterPro" id="IPR008258">
    <property type="entry name" value="Transglycosylase_SLT_dom_1"/>
</dbReference>
<dbReference type="InterPro" id="IPR037061">
    <property type="entry name" value="Lytic_TGlycoase_superhlx_L_sf"/>
</dbReference>
<dbReference type="GO" id="GO:0004553">
    <property type="term" value="F:hydrolase activity, hydrolyzing O-glycosyl compounds"/>
    <property type="evidence" value="ECO:0007669"/>
    <property type="project" value="InterPro"/>
</dbReference>
<gene>
    <name evidence="6" type="ORF">C8D91_0728</name>
</gene>
<dbReference type="SUPFAM" id="SSF48435">
    <property type="entry name" value="Bacterial muramidases"/>
    <property type="match status" value="1"/>
</dbReference>
<dbReference type="Proteomes" id="UP000295724">
    <property type="component" value="Unassembled WGS sequence"/>
</dbReference>
<evidence type="ECO:0000256" key="2">
    <source>
        <dbReference type="ARBA" id="ARBA00022729"/>
    </source>
</evidence>
<comment type="caution">
    <text evidence="6">The sequence shown here is derived from an EMBL/GenBank/DDBJ whole genome shotgun (WGS) entry which is preliminary data.</text>
</comment>
<keyword evidence="7" id="KW-1185">Reference proteome</keyword>
<comment type="similarity">
    <text evidence="1">Belongs to the transglycosylase Slt family.</text>
</comment>
<dbReference type="SUPFAM" id="SSF53955">
    <property type="entry name" value="Lysozyme-like"/>
    <property type="match status" value="1"/>
</dbReference>
<evidence type="ECO:0000256" key="1">
    <source>
        <dbReference type="ARBA" id="ARBA00007734"/>
    </source>
</evidence>
<dbReference type="RefSeq" id="WP_099017529.1">
    <property type="nucleotide sequence ID" value="NZ_NIHB01000001.1"/>
</dbReference>
<evidence type="ECO:0000259" key="5">
    <source>
        <dbReference type="Pfam" id="PF14718"/>
    </source>
</evidence>
<feature type="domain" description="Transglycosylase SLT" evidence="4">
    <location>
        <begin position="485"/>
        <end position="591"/>
    </location>
</feature>
<dbReference type="PANTHER" id="PTHR37423:SF5">
    <property type="entry name" value="SOLUBLE LYTIC MUREIN TRANSGLYCOSYLASE"/>
    <property type="match status" value="1"/>
</dbReference>
<dbReference type="Pfam" id="PF14718">
    <property type="entry name" value="SLT_L"/>
    <property type="match status" value="1"/>
</dbReference>
<evidence type="ECO:0000313" key="6">
    <source>
        <dbReference type="EMBL" id="TDR23861.1"/>
    </source>
</evidence>
<feature type="signal peptide" evidence="3">
    <location>
        <begin position="1"/>
        <end position="33"/>
    </location>
</feature>
<dbReference type="Gene3D" id="1.10.530.10">
    <property type="match status" value="1"/>
</dbReference>
<dbReference type="Gene3D" id="1.25.20.10">
    <property type="entry name" value="Bacterial muramidases"/>
    <property type="match status" value="1"/>
</dbReference>
<organism evidence="6 7">
    <name type="scientific">Marinicella litoralis</name>
    <dbReference type="NCBI Taxonomy" id="644220"/>
    <lineage>
        <taxon>Bacteria</taxon>
        <taxon>Pseudomonadati</taxon>
        <taxon>Pseudomonadota</taxon>
        <taxon>Gammaproteobacteria</taxon>
        <taxon>Lysobacterales</taxon>
        <taxon>Marinicellaceae</taxon>
        <taxon>Marinicella</taxon>
    </lineage>
</organism>
<dbReference type="CDD" id="cd13401">
    <property type="entry name" value="Slt70-like"/>
    <property type="match status" value="1"/>
</dbReference>
<evidence type="ECO:0000259" key="4">
    <source>
        <dbReference type="Pfam" id="PF01464"/>
    </source>
</evidence>
<dbReference type="InterPro" id="IPR008939">
    <property type="entry name" value="Lytic_TGlycosylase_superhlx_U"/>
</dbReference>
<evidence type="ECO:0000313" key="7">
    <source>
        <dbReference type="Proteomes" id="UP000295724"/>
    </source>
</evidence>
<name>A0A4V3DIW9_9GAMM</name>
<dbReference type="EMBL" id="SNZB01000001">
    <property type="protein sequence ID" value="TDR23861.1"/>
    <property type="molecule type" value="Genomic_DNA"/>
</dbReference>
<dbReference type="GO" id="GO:0042597">
    <property type="term" value="C:periplasmic space"/>
    <property type="evidence" value="ECO:0007669"/>
    <property type="project" value="InterPro"/>
</dbReference>
<sequence length="666" mass="76366">MNITHKKNTGRTLISMRCLAVLCLITQSLVSMASVQQQRQLFGKLYSLALAGQEQQVQQQRQPLNGYPIEHYLDYALIQSKMQTLPESAIADFKTKHPNSPLNKRLKSAYLTALGNQAQWQKYLQHHQGFDQGKKQCWYLQARIKTGQTQGIEPLIQAMWLSGLSAPDACNPAFKWWQDQGHISENLYLQRIKLAYESRNSSLIEHLKKKLKQKPLWVDQALSLIKDPAASLQQSTQWPPTTETQWLVFKTSLWLAKKKPATLHGFWPQVKAAHALTMAQVNQIERQMALFAATDYEHFSIDAMKQLPADMKDDQIKAWIVRYHLFNQQWPDVLHALKQMSKRQLDQARWQYWLARAEAKLGNKAVAKSIFKKLSSQTNYYGFLAADHMRLPYQLCHQPPAPATANFTPPAGINRAIELHHIGFLSMARSEWNLGYRGLSKTDKQALAKRVQQEGWYAKSIAIMADLGQWENYQLRYPIAHQKIIQQHANGNKPMPQWVMAIIKQESAWTKDAVSHANAHGLMQLLPTTAKQLGQQLGINITQNNELHQAPLNILLGVQYQKNLYQQFDHPLLVAAAYNAGERKSIDWSQDFPASPDVWLETIPYRETRDYITKILSNVTIYDWLINKQPKRISHWMPTIPINQAASQPWPNATISQQLATIQCSP</sequence>
<protein>
    <submittedName>
        <fullName evidence="6">Soluble lytic murein transglycosylase</fullName>
    </submittedName>
</protein>
<keyword evidence="2 3" id="KW-0732">Signal</keyword>
<dbReference type="Gene3D" id="1.10.1240.20">
    <property type="entry name" value="Lytic transglycosylase, superhelical linker domain"/>
    <property type="match status" value="1"/>
</dbReference>
<dbReference type="InterPro" id="IPR023346">
    <property type="entry name" value="Lysozyme-like_dom_sf"/>
</dbReference>
<dbReference type="PANTHER" id="PTHR37423">
    <property type="entry name" value="SOLUBLE LYTIC MUREIN TRANSGLYCOSYLASE-RELATED"/>
    <property type="match status" value="1"/>
</dbReference>
<dbReference type="Pfam" id="PF01464">
    <property type="entry name" value="SLT"/>
    <property type="match status" value="1"/>
</dbReference>